<organism evidence="7 8">
    <name type="scientific">Entomomonas moraniae</name>
    <dbReference type="NCBI Taxonomy" id="2213226"/>
    <lineage>
        <taxon>Bacteria</taxon>
        <taxon>Pseudomonadati</taxon>
        <taxon>Pseudomonadota</taxon>
        <taxon>Gammaproteobacteria</taxon>
        <taxon>Pseudomonadales</taxon>
        <taxon>Pseudomonadaceae</taxon>
        <taxon>Entomomonas</taxon>
    </lineage>
</organism>
<keyword evidence="3 6" id="KW-0812">Transmembrane</keyword>
<evidence type="ECO:0000256" key="3">
    <source>
        <dbReference type="ARBA" id="ARBA00022692"/>
    </source>
</evidence>
<feature type="transmembrane region" description="Helical" evidence="6">
    <location>
        <begin position="176"/>
        <end position="196"/>
    </location>
</feature>
<evidence type="ECO:0000256" key="4">
    <source>
        <dbReference type="ARBA" id="ARBA00022989"/>
    </source>
</evidence>
<dbReference type="KEGG" id="emo:DM558_01400"/>
<keyword evidence="5 6" id="KW-0472">Membrane</keyword>
<dbReference type="PANTHER" id="PTHR38601">
    <property type="entry name" value="HYDROGENASE-4 COMPONENT E"/>
    <property type="match status" value="1"/>
</dbReference>
<dbReference type="PANTHER" id="PTHR38601:SF1">
    <property type="entry name" value="HYDROGENASE-4 COMPONENT E"/>
    <property type="match status" value="1"/>
</dbReference>
<dbReference type="Proteomes" id="UP000273143">
    <property type="component" value="Chromosome"/>
</dbReference>
<evidence type="ECO:0000256" key="6">
    <source>
        <dbReference type="SAM" id="Phobius"/>
    </source>
</evidence>
<keyword evidence="4 6" id="KW-1133">Transmembrane helix</keyword>
<feature type="transmembrane region" description="Helical" evidence="6">
    <location>
        <begin position="31"/>
        <end position="52"/>
    </location>
</feature>
<feature type="transmembrane region" description="Helical" evidence="6">
    <location>
        <begin position="58"/>
        <end position="80"/>
    </location>
</feature>
<evidence type="ECO:0000313" key="8">
    <source>
        <dbReference type="Proteomes" id="UP000273143"/>
    </source>
</evidence>
<dbReference type="InterPro" id="IPR038730">
    <property type="entry name" value="HyfE-like"/>
</dbReference>
<dbReference type="AlphaFoldDB" id="A0A3Q9JMI0"/>
<evidence type="ECO:0000256" key="2">
    <source>
        <dbReference type="ARBA" id="ARBA00022475"/>
    </source>
</evidence>
<evidence type="ECO:0000256" key="5">
    <source>
        <dbReference type="ARBA" id="ARBA00023136"/>
    </source>
</evidence>
<feature type="transmembrane region" description="Helical" evidence="6">
    <location>
        <begin position="92"/>
        <end position="113"/>
    </location>
</feature>
<comment type="subcellular location">
    <subcellularLocation>
        <location evidence="1">Cell membrane</location>
        <topology evidence="1">Multi-pass membrane protein</topology>
    </subcellularLocation>
</comment>
<reference evidence="8" key="1">
    <citation type="submission" date="2018-06" db="EMBL/GenBank/DDBJ databases">
        <title>Complete genome of Pseudomonas insecticola strain QZS01.</title>
        <authorList>
            <person name="Wang J."/>
            <person name="Su Q."/>
        </authorList>
    </citation>
    <scope>NUCLEOTIDE SEQUENCE [LARGE SCALE GENOMIC DNA]</scope>
    <source>
        <strain evidence="8">QZS01</strain>
    </source>
</reference>
<dbReference type="InterPro" id="IPR039428">
    <property type="entry name" value="NUOK/Mnh_C1-like"/>
</dbReference>
<evidence type="ECO:0000256" key="1">
    <source>
        <dbReference type="ARBA" id="ARBA00004651"/>
    </source>
</evidence>
<dbReference type="EMBL" id="CP029822">
    <property type="protein sequence ID" value="AZS49511.1"/>
    <property type="molecule type" value="Genomic_DNA"/>
</dbReference>
<protein>
    <submittedName>
        <fullName evidence="7">Hydrogenase 4 membrane subunit</fullName>
    </submittedName>
</protein>
<dbReference type="RefSeq" id="WP_127161719.1">
    <property type="nucleotide sequence ID" value="NZ_CP029822.1"/>
</dbReference>
<gene>
    <name evidence="7" type="ORF">DM558_01400</name>
</gene>
<name>A0A3Q9JMI0_9GAMM</name>
<feature type="transmembrane region" description="Helical" evidence="6">
    <location>
        <begin position="125"/>
        <end position="143"/>
    </location>
</feature>
<keyword evidence="8" id="KW-1185">Reference proteome</keyword>
<feature type="transmembrane region" description="Helical" evidence="6">
    <location>
        <begin position="6"/>
        <end position="24"/>
    </location>
</feature>
<dbReference type="Gene3D" id="1.10.287.3510">
    <property type="match status" value="1"/>
</dbReference>
<accession>A0A3Q9JMI0</accession>
<dbReference type="NCBIfam" id="NF008556">
    <property type="entry name" value="PRK11492.1"/>
    <property type="match status" value="1"/>
</dbReference>
<keyword evidence="2" id="KW-1003">Cell membrane</keyword>
<dbReference type="GO" id="GO:0005886">
    <property type="term" value="C:plasma membrane"/>
    <property type="evidence" value="ECO:0007669"/>
    <property type="project" value="UniProtKB-SubCell"/>
</dbReference>
<proteinExistence type="predicted"/>
<sequence length="216" mass="23821">MTGSIIINNLAGLLVITSVLTIVVRGVPQSIGILSLQSLVLVMIFFAIGYNFGAHELYTWGITAFVTKVILVPLIMYKSFCKMREANIEGSLIPVWAIIMISAIIVLVCYFVVEPVKLPMITELKPVLAVSLGHFMIGLLCIVSQRNIIKQIFGYCLMENGAHLTLALLAYRVPEIVEVGITTDAIFAVIVMSYFARRIYKVLNTLDANKLNVLKG</sequence>
<dbReference type="Pfam" id="PF00420">
    <property type="entry name" value="Oxidored_q2"/>
    <property type="match status" value="1"/>
</dbReference>
<evidence type="ECO:0000313" key="7">
    <source>
        <dbReference type="EMBL" id="AZS49511.1"/>
    </source>
</evidence>